<feature type="transmembrane region" description="Helical" evidence="2">
    <location>
        <begin position="6"/>
        <end position="28"/>
    </location>
</feature>
<protein>
    <submittedName>
        <fullName evidence="3">Protein shisa-5-like isoform X1</fullName>
    </submittedName>
</protein>
<proteinExistence type="predicted"/>
<reference evidence="3" key="1">
    <citation type="submission" date="2025-08" db="UniProtKB">
        <authorList>
            <consortium name="RefSeq"/>
        </authorList>
    </citation>
    <scope>IDENTIFICATION</scope>
    <source>
        <tissue evidence="3">Muscle</tissue>
    </source>
</reference>
<keyword evidence="2" id="KW-0812">Transmembrane</keyword>
<evidence type="ECO:0000256" key="2">
    <source>
        <dbReference type="SAM" id="Phobius"/>
    </source>
</evidence>
<feature type="region of interest" description="Disordered" evidence="1">
    <location>
        <begin position="120"/>
        <end position="143"/>
    </location>
</feature>
<accession>A0A9Q9XR09</accession>
<sequence>MHPMEDIVPMIVFFAVAVFALIIFYCLVKRLMRHAQHVQSRTTVTTTHHPQYSHHQPLANNLQPAYGGHHILTGPYQQTYVPGPPPTYQEAAGLFPAPVSQAAYDGGQIMYPLQAPVQPALPTDYTSPQAPHNPAYVESPKTS</sequence>
<dbReference type="OrthoDB" id="9949323at2759"/>
<keyword evidence="2" id="KW-0472">Membrane</keyword>
<evidence type="ECO:0000256" key="1">
    <source>
        <dbReference type="SAM" id="MobiDB-lite"/>
    </source>
</evidence>
<dbReference type="AlphaFoldDB" id="A0A9Q9XR09"/>
<gene>
    <name evidence="3" type="primary">LOC109083533</name>
</gene>
<dbReference type="GeneID" id="109083533"/>
<name>A0A9Q9XR09_CYPCA</name>
<dbReference type="Proteomes" id="UP001155660">
    <property type="component" value="Chromosome B22"/>
</dbReference>
<organism evidence="3">
    <name type="scientific">Cyprinus carpio</name>
    <name type="common">Common carp</name>
    <dbReference type="NCBI Taxonomy" id="7962"/>
    <lineage>
        <taxon>Eukaryota</taxon>
        <taxon>Metazoa</taxon>
        <taxon>Chordata</taxon>
        <taxon>Craniata</taxon>
        <taxon>Vertebrata</taxon>
        <taxon>Euteleostomi</taxon>
        <taxon>Actinopterygii</taxon>
        <taxon>Neopterygii</taxon>
        <taxon>Teleostei</taxon>
        <taxon>Ostariophysi</taxon>
        <taxon>Cypriniformes</taxon>
        <taxon>Cyprinidae</taxon>
        <taxon>Cyprininae</taxon>
        <taxon>Cyprinus</taxon>
    </lineage>
</organism>
<dbReference type="KEGG" id="ccar:109083533"/>
<dbReference type="RefSeq" id="XP_042605726.1">
    <property type="nucleotide sequence ID" value="XM_042749792.1"/>
</dbReference>
<keyword evidence="2" id="KW-1133">Transmembrane helix</keyword>
<evidence type="ECO:0000313" key="3">
    <source>
        <dbReference type="RefSeq" id="XP_042605726.1"/>
    </source>
</evidence>